<feature type="transmembrane region" description="Helical" evidence="1">
    <location>
        <begin position="342"/>
        <end position="365"/>
    </location>
</feature>
<reference evidence="3" key="1">
    <citation type="submission" date="2022-11" db="UniProtKB">
        <authorList>
            <consortium name="WormBaseParasite"/>
        </authorList>
    </citation>
    <scope>IDENTIFICATION</scope>
</reference>
<keyword evidence="1" id="KW-0472">Membrane</keyword>
<feature type="transmembrane region" description="Helical" evidence="1">
    <location>
        <begin position="250"/>
        <end position="273"/>
    </location>
</feature>
<dbReference type="InterPro" id="IPR019425">
    <property type="entry name" value="7TM_GPCR_serpentine_rcpt_Srt"/>
</dbReference>
<feature type="transmembrane region" description="Helical" evidence="1">
    <location>
        <begin position="294"/>
        <end position="322"/>
    </location>
</feature>
<organism evidence="2 3">
    <name type="scientific">Romanomermis culicivorax</name>
    <name type="common">Nematode worm</name>
    <dbReference type="NCBI Taxonomy" id="13658"/>
    <lineage>
        <taxon>Eukaryota</taxon>
        <taxon>Metazoa</taxon>
        <taxon>Ecdysozoa</taxon>
        <taxon>Nematoda</taxon>
        <taxon>Enoplea</taxon>
        <taxon>Dorylaimia</taxon>
        <taxon>Mermithida</taxon>
        <taxon>Mermithoidea</taxon>
        <taxon>Mermithidae</taxon>
        <taxon>Romanomermis</taxon>
    </lineage>
</organism>
<evidence type="ECO:0000313" key="3">
    <source>
        <dbReference type="WBParaSite" id="nRc.2.0.1.t37209-RA"/>
    </source>
</evidence>
<sequence>EIDVYFRFVVAVDAFFRVYLSSYNCWCCFCWTGFLCSRLSQSKKKDQGQYAERHQFGDHNEEKCIAFNDNIVMSGIVAKFNITFTHGYDELLLDYVDNHFFIGKMLCVFSDSDKFWPEQHLEREQRWIMPQRKFIKLWTQNNDNHKNRMLKRRNRRSLFKLNITMNNSSSADYRRNEELILGSVYLLSTMLTMPPYVLCLLAINAEKTMFDPSFRVVVLNMGVVDIGFLAIQGIYTAVGCFLLVDYPRWLAEILGASGSFFWFAYLAFAQVMCADRFTRIFSPTLAKKMYTDKVVLISNSICYLHGLLWFGAHMLPNVAILFEKSVFGINYDLKLSRSLLVLSLNMAVNWTHAITLCIAYSLIYVKIQQ</sequence>
<dbReference type="WBParaSite" id="nRc.2.0.1.t37209-RA">
    <property type="protein sequence ID" value="nRc.2.0.1.t37209-RA"/>
    <property type="gene ID" value="nRc.2.0.1.g37209"/>
</dbReference>
<proteinExistence type="predicted"/>
<keyword evidence="2" id="KW-1185">Reference proteome</keyword>
<evidence type="ECO:0000256" key="1">
    <source>
        <dbReference type="SAM" id="Phobius"/>
    </source>
</evidence>
<feature type="transmembrane region" description="Helical" evidence="1">
    <location>
        <begin position="217"/>
        <end position="244"/>
    </location>
</feature>
<dbReference type="SUPFAM" id="SSF81321">
    <property type="entry name" value="Family A G protein-coupled receptor-like"/>
    <property type="match status" value="1"/>
</dbReference>
<name>A0A915KGY5_ROMCU</name>
<accession>A0A915KGY5</accession>
<protein>
    <submittedName>
        <fullName evidence="3">Uncharacterized protein</fullName>
    </submittedName>
</protein>
<keyword evidence="1" id="KW-1133">Transmembrane helix</keyword>
<keyword evidence="1" id="KW-0812">Transmembrane</keyword>
<dbReference type="Proteomes" id="UP000887565">
    <property type="component" value="Unplaced"/>
</dbReference>
<dbReference type="AlphaFoldDB" id="A0A915KGY5"/>
<dbReference type="Pfam" id="PF10321">
    <property type="entry name" value="7TM_GPCR_Srt"/>
    <property type="match status" value="1"/>
</dbReference>
<evidence type="ECO:0000313" key="2">
    <source>
        <dbReference type="Proteomes" id="UP000887565"/>
    </source>
</evidence>
<feature type="transmembrane region" description="Helical" evidence="1">
    <location>
        <begin position="184"/>
        <end position="205"/>
    </location>
</feature>